<dbReference type="InterPro" id="IPR040256">
    <property type="entry name" value="At4g02000-like"/>
</dbReference>
<dbReference type="AlphaFoldDB" id="A0A803MM62"/>
<evidence type="ECO:0000313" key="4">
    <source>
        <dbReference type="Proteomes" id="UP000596660"/>
    </source>
</evidence>
<dbReference type="EnsemblPlants" id="AUR62032024-RA">
    <property type="protein sequence ID" value="AUR62032024-RA:cds"/>
    <property type="gene ID" value="AUR62032024"/>
</dbReference>
<feature type="region of interest" description="Disordered" evidence="1">
    <location>
        <begin position="748"/>
        <end position="767"/>
    </location>
</feature>
<protein>
    <recommendedName>
        <fullName evidence="2">Reverse transcriptase zinc-binding domain-containing protein</fullName>
    </recommendedName>
</protein>
<evidence type="ECO:0000259" key="2">
    <source>
        <dbReference type="Pfam" id="PF13966"/>
    </source>
</evidence>
<name>A0A803MM62_CHEQI</name>
<dbReference type="PANTHER" id="PTHR31286:SF180">
    <property type="entry name" value="OS10G0362600 PROTEIN"/>
    <property type="match status" value="1"/>
</dbReference>
<reference evidence="3" key="1">
    <citation type="journal article" date="2017" name="Nature">
        <title>The genome of Chenopodium quinoa.</title>
        <authorList>
            <person name="Jarvis D.E."/>
            <person name="Ho Y.S."/>
            <person name="Lightfoot D.J."/>
            <person name="Schmoeckel S.M."/>
            <person name="Li B."/>
            <person name="Borm T.J.A."/>
            <person name="Ohyanagi H."/>
            <person name="Mineta K."/>
            <person name="Michell C.T."/>
            <person name="Saber N."/>
            <person name="Kharbatia N.M."/>
            <person name="Rupper R.R."/>
            <person name="Sharp A.R."/>
            <person name="Dally N."/>
            <person name="Boughton B.A."/>
            <person name="Woo Y.H."/>
            <person name="Gao G."/>
            <person name="Schijlen E.G.W.M."/>
            <person name="Guo X."/>
            <person name="Momin A.A."/>
            <person name="Negrao S."/>
            <person name="Al-Babili S."/>
            <person name="Gehring C."/>
            <person name="Roessner U."/>
            <person name="Jung C."/>
            <person name="Murphy K."/>
            <person name="Arold S.T."/>
            <person name="Gojobori T."/>
            <person name="van der Linden C.G."/>
            <person name="van Loo E.N."/>
            <person name="Jellen E.N."/>
            <person name="Maughan P.J."/>
            <person name="Tester M."/>
        </authorList>
    </citation>
    <scope>NUCLEOTIDE SEQUENCE [LARGE SCALE GENOMIC DNA]</scope>
    <source>
        <strain evidence="3">cv. PI 614886</strain>
    </source>
</reference>
<sequence>MVDSQWLSRGNIVVHRTGCYYVFACSNLADVEALLEQHSFVLDGRICNIRRCNRYTVPANVKFDITRLWIRVYGLPLGILDPEWAVETLKLVGLVETLEYDSDGLPAEPELRGQVLVDLSKPLIPGCFVPGDGAPLWVYFRYEGVFMYYKKCGLVGHFDDFCHSSDYVAARRITSHLEAVEAQGLTVLYNQNLRPFYTNMIEGLQDVFINRNTRVNLLVLAQDFEYDDGSSSSDDALNEDNNDDMDNDDDNNPHGNNNEDNDDNEDNQEPPDDDQDGDNNQDSDDGSEPDNSDSSSSGAGGNGLPNGHVHAAAPAGDDNDNIVRNMIVAYDSASSKGIQNSASFETDPTTPESYHNPNSTRFLEENRDEFIAELTATNAAAHQRRAAIPSGDPYAPYTYQLAAAQSGGGFRMSAPLEDCLFSDSSNASFDSPSNFSSDISTATSDFSVPMDIDIPSLFATLSINEEDDSQHVTSAYQVPTGLPSKPNHRATPLSQKQKMGCHNKRSRQGPFTRCRSYDQLPYFGYAGSFWYQKRSKIKTLNLYSKSGFLIFPPSTTQSVPQEKCYSDVSAAAHLGFFFSSSSAFLNAEFNKAGSVLSNRKRKVTDAWISSTLKYQKLEVLAASFGNDNCSNVTSFSGSMSSATPMTFGLAAGPSQLPRQRCKKNWILKGDCSSKLLFAKVKCRQKKNIISSLVDDQGLVQHGQQEVQNIVVFSLMETFKCDVIPCYDPEIDTGLQELHLPSLTASQTTRARFLSPTPSQDRRHSGRQSYGLRGLHHADALLSPGCNWKVGNGNSILAGSSNWVNGSTPTFHPRVLLTCAKDWTVIFFIHPQTLTWDADKVHQCFLPADASAILALETPTLQKEDFRFWASTASGNYTVKTGYAMLIQPLTSHSVSPFWKVLWSLQLQPKWKLFLWKLFHNGLVVKSELQRRGVSIQDVSCDQCITQLEDFNHLF</sequence>
<dbReference type="InterPro" id="IPR026960">
    <property type="entry name" value="RVT-Znf"/>
</dbReference>
<feature type="compositionally biased region" description="Acidic residues" evidence="1">
    <location>
        <begin position="236"/>
        <end position="250"/>
    </location>
</feature>
<feature type="region of interest" description="Disordered" evidence="1">
    <location>
        <begin position="334"/>
        <end position="358"/>
    </location>
</feature>
<feature type="domain" description="Reverse transcriptase zinc-binding" evidence="2">
    <location>
        <begin position="876"/>
        <end position="954"/>
    </location>
</feature>
<dbReference type="Proteomes" id="UP000596660">
    <property type="component" value="Unplaced"/>
</dbReference>
<feature type="compositionally biased region" description="Acidic residues" evidence="1">
    <location>
        <begin position="259"/>
        <end position="291"/>
    </location>
</feature>
<evidence type="ECO:0000256" key="1">
    <source>
        <dbReference type="SAM" id="MobiDB-lite"/>
    </source>
</evidence>
<dbReference type="Gramene" id="AUR62032024-RA">
    <property type="protein sequence ID" value="AUR62032024-RA:cds"/>
    <property type="gene ID" value="AUR62032024"/>
</dbReference>
<organism evidence="3 4">
    <name type="scientific">Chenopodium quinoa</name>
    <name type="common">Quinoa</name>
    <dbReference type="NCBI Taxonomy" id="63459"/>
    <lineage>
        <taxon>Eukaryota</taxon>
        <taxon>Viridiplantae</taxon>
        <taxon>Streptophyta</taxon>
        <taxon>Embryophyta</taxon>
        <taxon>Tracheophyta</taxon>
        <taxon>Spermatophyta</taxon>
        <taxon>Magnoliopsida</taxon>
        <taxon>eudicotyledons</taxon>
        <taxon>Gunneridae</taxon>
        <taxon>Pentapetalae</taxon>
        <taxon>Caryophyllales</taxon>
        <taxon>Chenopodiaceae</taxon>
        <taxon>Chenopodioideae</taxon>
        <taxon>Atripliceae</taxon>
        <taxon>Chenopodium</taxon>
    </lineage>
</organism>
<dbReference type="Pfam" id="PF13966">
    <property type="entry name" value="zf-RVT"/>
    <property type="match status" value="1"/>
</dbReference>
<dbReference type="OMA" id="ASITHEM"/>
<proteinExistence type="predicted"/>
<feature type="region of interest" description="Disordered" evidence="1">
    <location>
        <begin position="477"/>
        <end position="507"/>
    </location>
</feature>
<evidence type="ECO:0000313" key="3">
    <source>
        <dbReference type="EnsemblPlants" id="AUR62032024-RA:cds"/>
    </source>
</evidence>
<accession>A0A803MM62</accession>
<reference evidence="3" key="2">
    <citation type="submission" date="2021-03" db="UniProtKB">
        <authorList>
            <consortium name="EnsemblPlants"/>
        </authorList>
    </citation>
    <scope>IDENTIFICATION</scope>
</reference>
<feature type="region of interest" description="Disordered" evidence="1">
    <location>
        <begin position="227"/>
        <end position="319"/>
    </location>
</feature>
<dbReference type="PANTHER" id="PTHR31286">
    <property type="entry name" value="GLYCINE-RICH CELL WALL STRUCTURAL PROTEIN 1.8-LIKE"/>
    <property type="match status" value="1"/>
</dbReference>
<keyword evidence="4" id="KW-1185">Reference proteome</keyword>